<dbReference type="PANTHER" id="PTHR13271:SF151">
    <property type="entry name" value="SET DOMAIN-CONTAINING PROTEIN 4"/>
    <property type="match status" value="1"/>
</dbReference>
<organism evidence="2 3">
    <name type="scientific">Pyrocoelia pectoralis</name>
    <dbReference type="NCBI Taxonomy" id="417401"/>
    <lineage>
        <taxon>Eukaryota</taxon>
        <taxon>Metazoa</taxon>
        <taxon>Ecdysozoa</taxon>
        <taxon>Arthropoda</taxon>
        <taxon>Hexapoda</taxon>
        <taxon>Insecta</taxon>
        <taxon>Pterygota</taxon>
        <taxon>Neoptera</taxon>
        <taxon>Endopterygota</taxon>
        <taxon>Coleoptera</taxon>
        <taxon>Polyphaga</taxon>
        <taxon>Elateriformia</taxon>
        <taxon>Elateroidea</taxon>
        <taxon>Lampyridae</taxon>
        <taxon>Lampyrinae</taxon>
        <taxon>Pyrocoelia</taxon>
    </lineage>
</organism>
<dbReference type="CDD" id="cd19177">
    <property type="entry name" value="SET_SETD4"/>
    <property type="match status" value="1"/>
</dbReference>
<accession>A0AAN7ZQI2</accession>
<dbReference type="Pfam" id="PF00856">
    <property type="entry name" value="SET"/>
    <property type="match status" value="1"/>
</dbReference>
<name>A0AAN7ZQI2_9COLE</name>
<dbReference type="InterPro" id="IPR044429">
    <property type="entry name" value="SETD4_SET"/>
</dbReference>
<dbReference type="Proteomes" id="UP001329430">
    <property type="component" value="Chromosome 3"/>
</dbReference>
<evidence type="ECO:0000313" key="2">
    <source>
        <dbReference type="EMBL" id="KAK5646118.1"/>
    </source>
</evidence>
<dbReference type="InterPro" id="IPR001214">
    <property type="entry name" value="SET_dom"/>
</dbReference>
<sequence length="438" mass="51397">MGRTWRRRKNRGKKSPISKPLDYEGTIVNLKRWMTKCNWYNGTRLKLSYFTNTGRGITCDRNLKIKDTLIEVPYELMITLGSFDVLNEIVTTKGGKLAIHDLLSLFLVIERHRGESSNWKFYLDSLPNELPNLPWLSTSCEIDVLPYSLRETVLNRRKNFELSWKRSKESINSRWKCECCQTVGHRVITLNSFTWAYVMVNTRAVYVDPDIVRELSSSAISKWNDVLSDEPSMALCPFLDMFNHSNNAETSANLVKSEGKWMYKLITLLPSKKHEEIFISYGPHDNIKLLCEYGFFIPHQDLDFIRWKFSDVLDVTKIKLNERQYKFIKKRKLELDESLYIDSSGLSFNLKATLYVILNPFVADWCSCIFGDFSSINLIEMQDLCHKLLKWKAYKLQDELECMQKYESEVSENFKNVLKYQNYILMLVTKFCANFCVK</sequence>
<feature type="domain" description="SET" evidence="1">
    <location>
        <begin position="43"/>
        <end position="282"/>
    </location>
</feature>
<dbReference type="Gene3D" id="3.90.1410.10">
    <property type="entry name" value="set domain protein methyltransferase, domain 1"/>
    <property type="match status" value="1"/>
</dbReference>
<dbReference type="PROSITE" id="PS50280">
    <property type="entry name" value="SET"/>
    <property type="match status" value="1"/>
</dbReference>
<reference evidence="2 3" key="1">
    <citation type="journal article" date="2024" name="Insects">
        <title>An Improved Chromosome-Level Genome Assembly of the Firefly Pyrocoelia pectoralis.</title>
        <authorList>
            <person name="Fu X."/>
            <person name="Meyer-Rochow V.B."/>
            <person name="Ballantyne L."/>
            <person name="Zhu X."/>
        </authorList>
    </citation>
    <scope>NUCLEOTIDE SEQUENCE [LARGE SCALE GENOMIC DNA]</scope>
    <source>
        <strain evidence="2">XCY_ONT2</strain>
    </source>
</reference>
<protein>
    <recommendedName>
        <fullName evidence="1">SET domain-containing protein</fullName>
    </recommendedName>
</protein>
<keyword evidence="3" id="KW-1185">Reference proteome</keyword>
<dbReference type="AlphaFoldDB" id="A0AAN7ZQI2"/>
<dbReference type="PANTHER" id="PTHR13271">
    <property type="entry name" value="UNCHARACTERIZED PUTATIVE METHYLTRANSFERASE"/>
    <property type="match status" value="1"/>
</dbReference>
<evidence type="ECO:0000259" key="1">
    <source>
        <dbReference type="PROSITE" id="PS50280"/>
    </source>
</evidence>
<gene>
    <name evidence="2" type="ORF">RI129_004582</name>
</gene>
<dbReference type="InterPro" id="IPR050600">
    <property type="entry name" value="SETD3_SETD6_MTase"/>
</dbReference>
<evidence type="ECO:0000313" key="3">
    <source>
        <dbReference type="Proteomes" id="UP001329430"/>
    </source>
</evidence>
<dbReference type="GO" id="GO:0016279">
    <property type="term" value="F:protein-lysine N-methyltransferase activity"/>
    <property type="evidence" value="ECO:0007669"/>
    <property type="project" value="InterPro"/>
</dbReference>
<dbReference type="EMBL" id="JAVRBK010000003">
    <property type="protein sequence ID" value="KAK5646118.1"/>
    <property type="molecule type" value="Genomic_DNA"/>
</dbReference>
<proteinExistence type="predicted"/>
<comment type="caution">
    <text evidence="2">The sequence shown here is derived from an EMBL/GenBank/DDBJ whole genome shotgun (WGS) entry which is preliminary data.</text>
</comment>
<dbReference type="InterPro" id="IPR046341">
    <property type="entry name" value="SET_dom_sf"/>
</dbReference>
<dbReference type="SUPFAM" id="SSF82199">
    <property type="entry name" value="SET domain"/>
    <property type="match status" value="1"/>
</dbReference>